<name>A0A2U0I544_9FLAO</name>
<gene>
    <name evidence="2" type="ORF">DDV96_02855</name>
</gene>
<dbReference type="AlphaFoldDB" id="A0A2U0I544"/>
<evidence type="ECO:0000313" key="2">
    <source>
        <dbReference type="EMBL" id="PVW16227.1"/>
    </source>
</evidence>
<evidence type="ECO:0000256" key="1">
    <source>
        <dbReference type="SAM" id="SignalP"/>
    </source>
</evidence>
<feature type="chain" id="PRO_5015581485" description="YD repeat-containing protein" evidence="1">
    <location>
        <begin position="24"/>
        <end position="245"/>
    </location>
</feature>
<dbReference type="RefSeq" id="WP_116693245.1">
    <property type="nucleotide sequence ID" value="NZ_QEHR01000002.1"/>
</dbReference>
<reference evidence="2 3" key="1">
    <citation type="submission" date="2018-04" db="EMBL/GenBank/DDBJ databases">
        <title>Marixanthomonas spongiae HN-E44 sp. nov., isolated from a marine sponge.</title>
        <authorList>
            <person name="Luo L."/>
            <person name="Zhuang L."/>
        </authorList>
    </citation>
    <scope>NUCLEOTIDE SEQUENCE [LARGE SCALE GENOMIC DNA]</scope>
    <source>
        <strain evidence="2 3">HN-E44</strain>
    </source>
</reference>
<dbReference type="OrthoDB" id="1444189at2"/>
<dbReference type="Proteomes" id="UP000245962">
    <property type="component" value="Unassembled WGS sequence"/>
</dbReference>
<evidence type="ECO:0008006" key="4">
    <source>
        <dbReference type="Google" id="ProtNLM"/>
    </source>
</evidence>
<dbReference type="Gene3D" id="2.180.10.10">
    <property type="entry name" value="RHS repeat-associated core"/>
    <property type="match status" value="1"/>
</dbReference>
<proteinExistence type="predicted"/>
<sequence length="245" mass="28661">MKKYRLLLSILLKATLLSCTSGNDDTEIPNENEVIPLRYTIIESEGSNDTFNFEYMNKLIKKLDNNFGKTTIYNYNGNQLTGFETIESNDTLVTNLIYENNRLSELRTEDENLIVLYTHNDSGQVISTERNENGKSTTTTYEYDTSGNVILAQDNFSTLKYTYNERNNPFKNVFPQLDAEITWEWFGSQINLQQEVQEKLTSETEFTTKYTYQYTFDDPNYFPSERRQLDKDGNLIETVIYYYGE</sequence>
<accession>A0A2U0I544</accession>
<protein>
    <recommendedName>
        <fullName evidence="4">YD repeat-containing protein</fullName>
    </recommendedName>
</protein>
<feature type="signal peptide" evidence="1">
    <location>
        <begin position="1"/>
        <end position="23"/>
    </location>
</feature>
<dbReference type="EMBL" id="QEHR01000002">
    <property type="protein sequence ID" value="PVW16227.1"/>
    <property type="molecule type" value="Genomic_DNA"/>
</dbReference>
<keyword evidence="1" id="KW-0732">Signal</keyword>
<organism evidence="2 3">
    <name type="scientific">Marixanthomonas spongiae</name>
    <dbReference type="NCBI Taxonomy" id="2174845"/>
    <lineage>
        <taxon>Bacteria</taxon>
        <taxon>Pseudomonadati</taxon>
        <taxon>Bacteroidota</taxon>
        <taxon>Flavobacteriia</taxon>
        <taxon>Flavobacteriales</taxon>
        <taxon>Flavobacteriaceae</taxon>
        <taxon>Marixanthomonas</taxon>
    </lineage>
</organism>
<evidence type="ECO:0000313" key="3">
    <source>
        <dbReference type="Proteomes" id="UP000245962"/>
    </source>
</evidence>
<comment type="caution">
    <text evidence="2">The sequence shown here is derived from an EMBL/GenBank/DDBJ whole genome shotgun (WGS) entry which is preliminary data.</text>
</comment>
<keyword evidence="3" id="KW-1185">Reference proteome</keyword>